<dbReference type="Pfam" id="PF07497">
    <property type="entry name" value="Rho_RNA_bind"/>
    <property type="match status" value="1"/>
</dbReference>
<dbReference type="GO" id="GO:0004386">
    <property type="term" value="F:helicase activity"/>
    <property type="evidence" value="ECO:0007669"/>
    <property type="project" value="UniProtKB-KW"/>
</dbReference>
<comment type="caution">
    <text evidence="11">The sequence shown here is derived from an EMBL/GenBank/DDBJ whole genome shotgun (WGS) entry which is preliminary data.</text>
</comment>
<evidence type="ECO:0000256" key="7">
    <source>
        <dbReference type="ARBA" id="ARBA00022884"/>
    </source>
</evidence>
<dbReference type="Gene3D" id="3.40.50.300">
    <property type="entry name" value="P-loop containing nucleotide triphosphate hydrolases"/>
    <property type="match status" value="1"/>
</dbReference>
<evidence type="ECO:0000256" key="1">
    <source>
        <dbReference type="ARBA" id="ARBA00008936"/>
    </source>
</evidence>
<evidence type="ECO:0000256" key="3">
    <source>
        <dbReference type="ARBA" id="ARBA00022741"/>
    </source>
</evidence>
<dbReference type="PANTHER" id="PTHR46425:SF1">
    <property type="entry name" value="TRANSCRIPTION TERMINATION FACTOR RHO"/>
    <property type="match status" value="1"/>
</dbReference>
<evidence type="ECO:0000256" key="2">
    <source>
        <dbReference type="ARBA" id="ARBA00022472"/>
    </source>
</evidence>
<evidence type="ECO:0000313" key="11">
    <source>
        <dbReference type="EMBL" id="PFX12399.1"/>
    </source>
</evidence>
<dbReference type="EMBL" id="LSMT01001397">
    <property type="protein sequence ID" value="PFX12399.1"/>
    <property type="molecule type" value="Genomic_DNA"/>
</dbReference>
<comment type="similarity">
    <text evidence="1">Belongs to the ATPase alpha/beta chains family.</text>
</comment>
<keyword evidence="8" id="KW-0805">Transcription regulation</keyword>
<keyword evidence="4" id="KW-0378">Hydrolase</keyword>
<dbReference type="SUPFAM" id="SSF49299">
    <property type="entry name" value="PKD domain"/>
    <property type="match status" value="1"/>
</dbReference>
<dbReference type="GO" id="GO:0006353">
    <property type="term" value="P:DNA-templated transcription termination"/>
    <property type="evidence" value="ECO:0007669"/>
    <property type="project" value="UniProtKB-KW"/>
</dbReference>
<dbReference type="PANTHER" id="PTHR46425">
    <property type="entry name" value="TRANSCRIPTION TERMINATION FACTOR RHO"/>
    <property type="match status" value="1"/>
</dbReference>
<dbReference type="InterPro" id="IPR011113">
    <property type="entry name" value="Rho_RNA-bd"/>
</dbReference>
<dbReference type="CDD" id="cd00146">
    <property type="entry name" value="PKD"/>
    <property type="match status" value="1"/>
</dbReference>
<dbReference type="GO" id="GO:0008186">
    <property type="term" value="F:ATP-dependent activity, acting on RNA"/>
    <property type="evidence" value="ECO:0007669"/>
    <property type="project" value="InterPro"/>
</dbReference>
<name>A0A2B4R6G6_STYPI</name>
<dbReference type="GO" id="GO:0016787">
    <property type="term" value="F:hydrolase activity"/>
    <property type="evidence" value="ECO:0007669"/>
    <property type="project" value="UniProtKB-KW"/>
</dbReference>
<dbReference type="GO" id="GO:0003723">
    <property type="term" value="F:RNA binding"/>
    <property type="evidence" value="ECO:0007669"/>
    <property type="project" value="UniProtKB-KW"/>
</dbReference>
<evidence type="ECO:0000256" key="8">
    <source>
        <dbReference type="ARBA" id="ARBA00023015"/>
    </source>
</evidence>
<dbReference type="SUPFAM" id="SSF52540">
    <property type="entry name" value="P-loop containing nucleoside triphosphate hydrolases"/>
    <property type="match status" value="1"/>
</dbReference>
<dbReference type="PROSITE" id="PS50093">
    <property type="entry name" value="PKD"/>
    <property type="match status" value="1"/>
</dbReference>
<dbReference type="SMART" id="SM00382">
    <property type="entry name" value="AAA"/>
    <property type="match status" value="1"/>
</dbReference>
<gene>
    <name evidence="11" type="primary">rho</name>
    <name evidence="11" type="ORF">AWC38_SpisGene23659</name>
</gene>
<dbReference type="OrthoDB" id="6738792at2759"/>
<proteinExistence type="inferred from homology"/>
<dbReference type="STRING" id="50429.A0A2B4R6G6"/>
<dbReference type="InterPro" id="IPR035986">
    <property type="entry name" value="PKD_dom_sf"/>
</dbReference>
<dbReference type="CDD" id="cd01128">
    <property type="entry name" value="rho_factor_C"/>
    <property type="match status" value="1"/>
</dbReference>
<keyword evidence="7" id="KW-0694">RNA-binding</keyword>
<dbReference type="InterPro" id="IPR041703">
    <property type="entry name" value="Rho_factor_ATP-bd"/>
</dbReference>
<feature type="domain" description="PKD" evidence="10">
    <location>
        <begin position="278"/>
        <end position="322"/>
    </location>
</feature>
<dbReference type="Gene3D" id="2.60.40.10">
    <property type="entry name" value="Immunoglobulins"/>
    <property type="match status" value="1"/>
</dbReference>
<sequence>MNITHITHSQKQANVWYFGAYAGLNFNTSPPTAIEDGNKIFTGVVTNANVELNPSGKNVSEGISAVAASNGEDFWIVTRETKSTTYVLYKVTKKGDGTKLAVASEYDNIVEVFDFDNQTGANDNWQIPSSYSYIRQYDLTLPKTQIRNNYTTIYDEIGIGISAMQLATDGKIYVAASKSKIVPGKTAVITPPTIPPSTTGFLKFISVIENPDVKGTGCNYKNLSIDLNPVGSSKVRTSRAGLPNFIQSLLVDRFSVDNRCIGNITKFSGKIKKGFANYELDFGDATKKETGSISASREIKTTHSYAIDGEYTATLKLTSLSGLVDTKSIKFKIYPISTITFRELNICVGAAPRNLNATPLGGIYYGTGVVGNTFDPSIAGVGKHNITYSYTDKNACTSNKTIAINVAPLPSPGKNGRIQLCAGTVPTIAQLNNAIIGEDAGGVWSPTPAAGVKTYTYTIAGTLICTLYNATSTVTVDYLGSPNAGTDGTVDVCDGEIPTIAELNDAIAGEDSGGIWSPTPAVGVTTYTYTVNPSAMCGGASDSSIVTVNYHSKPNAGTDGTVDVCEGKAPRIAQLNNAIVGEDAGGIWTPAPSPGITTYTYTIATTFPCNKSDSSVVKINYKKGKIRAGMDGTIKLCAGEKPTLRQLQTAITGEDTGGRWSPTPAVGVTSYNYTVKGVGICSGFSDTSFVTINYQDKSNAGTDGSLTLCSGEIPTIAQLHNAIVGEDTGGVWSPAIAPGINSYTYTVNSIAPCTGSDSSTVTINYKTKPNAGTDGSLTFCEGEVPTIAQLRNAISGEDTGGTWFPSPSAGTTTYTYTVKKGTGVCSTDTSLVTIHYRKSANAGGDSSILLCEGEIPTIAQLQNAIFGEDTGGVWSPAIAPGINSYTYTVNSIAPCTGSDSSTVKIIYQKKPNAGTDGAITLCNGQAPTLKQLQEAITGEDIGGVWSPQPNPGVLNYTYTLDKTPCPPKTSKVTVTYLPAINLNVDKRKYLCPKEGSVDLEVMNPNANYNYKWVFNITGFCADDSRSNRRSDIVRGSIRPPKEHEKYFPLLRVLKINGLDVNIARDRVSFEYLKPLFADEKLNLVDSRNTISNRVIDLFTPIGKGQRAMIVAQPKTGKTMLLKNIAIAIAENHPEVYQIVLLIDERPEEVTDMERSVRGEVIASTFDEPAKKHVQVANIVLEKAKRLVECGHDVIILLDSITRLARAYNTAAPASGKILSGGIDANALHKPKRFFGAARNIENGGSLSIIATALIDTGSKMDEVIFEEFKGTGNMELQLDRNIANRRIYPAVDLIKSSTRRDDLLLDENTIQRMWILRKLLSDMNPVEAMEFIRDRLKNTRTNDEFLITMNS</sequence>
<dbReference type="InterPro" id="IPR013783">
    <property type="entry name" value="Ig-like_fold"/>
</dbReference>
<evidence type="ECO:0000256" key="5">
    <source>
        <dbReference type="ARBA" id="ARBA00022806"/>
    </source>
</evidence>
<keyword evidence="6" id="KW-0067">ATP-binding</keyword>
<dbReference type="InterPro" id="IPR004665">
    <property type="entry name" value="Term_rho"/>
</dbReference>
<dbReference type="Gene3D" id="2.40.50.140">
    <property type="entry name" value="Nucleic acid-binding proteins"/>
    <property type="match status" value="1"/>
</dbReference>
<reference evidence="11" key="1">
    <citation type="journal article" date="2017" name="J. ISSAAS">
        <title>Comparative analysis of the genomes of Stylophora pistillata and Acropora digitifera provides evidence for extensive differences between species of corals.</title>
        <authorList>
            <person name="Voolstra C.R."/>
            <person name="Li Y."/>
            <person name="Liew Y.J."/>
            <person name="Baumgarten S."/>
            <person name="Zoccola D."/>
            <person name="Flot J.-F."/>
            <person name="Tambutte S."/>
            <person name="Allemand D."/>
            <person name="Aranda M."/>
        </authorList>
    </citation>
    <scope>NUCLEOTIDE SEQUENCE</scope>
    <source>
        <strain evidence="11">CSM Monaco</strain>
        <tissue evidence="11">Whole animal</tissue>
    </source>
</reference>
<keyword evidence="5" id="KW-0347">Helicase</keyword>
<dbReference type="NCBIfam" id="NF006886">
    <property type="entry name" value="PRK09376.1"/>
    <property type="match status" value="1"/>
</dbReference>
<dbReference type="GO" id="GO:0005524">
    <property type="term" value="F:ATP binding"/>
    <property type="evidence" value="ECO:0007669"/>
    <property type="project" value="UniProtKB-KW"/>
</dbReference>
<keyword evidence="9" id="KW-0804">Transcription</keyword>
<protein>
    <submittedName>
        <fullName evidence="11">Transcription termination factor Rho</fullName>
    </submittedName>
</protein>
<dbReference type="NCBIfam" id="TIGR00767">
    <property type="entry name" value="rho"/>
    <property type="match status" value="1"/>
</dbReference>
<dbReference type="InterPro" id="IPR000194">
    <property type="entry name" value="ATPase_F1/V1/A1_a/bsu_nucl-bd"/>
</dbReference>
<dbReference type="InterPro" id="IPR012340">
    <property type="entry name" value="NA-bd_OB-fold"/>
</dbReference>
<dbReference type="InterPro" id="IPR000601">
    <property type="entry name" value="PKD_dom"/>
</dbReference>
<dbReference type="Pfam" id="PF00006">
    <property type="entry name" value="ATP-synt_ab"/>
    <property type="match status" value="1"/>
</dbReference>
<keyword evidence="2" id="KW-0806">Transcription termination</keyword>
<keyword evidence="3" id="KW-0547">Nucleotide-binding</keyword>
<accession>A0A2B4R6G6</accession>
<evidence type="ECO:0000256" key="4">
    <source>
        <dbReference type="ARBA" id="ARBA00022801"/>
    </source>
</evidence>
<evidence type="ECO:0000256" key="9">
    <source>
        <dbReference type="ARBA" id="ARBA00023163"/>
    </source>
</evidence>
<dbReference type="InterPro" id="IPR027417">
    <property type="entry name" value="P-loop_NTPase"/>
</dbReference>
<dbReference type="InterPro" id="IPR003593">
    <property type="entry name" value="AAA+_ATPase"/>
</dbReference>
<evidence type="ECO:0000259" key="10">
    <source>
        <dbReference type="PROSITE" id="PS50093"/>
    </source>
</evidence>
<dbReference type="HAMAP" id="MF_01884">
    <property type="entry name" value="Rho"/>
    <property type="match status" value="1"/>
</dbReference>
<organism evidence="11">
    <name type="scientific">Stylophora pistillata</name>
    <name type="common">Smooth cauliflower coral</name>
    <dbReference type="NCBI Taxonomy" id="50429"/>
    <lineage>
        <taxon>Eukaryota</taxon>
        <taxon>Metazoa</taxon>
        <taxon>Cnidaria</taxon>
        <taxon>Anthozoa</taxon>
        <taxon>Hexacorallia</taxon>
        <taxon>Scleractinia</taxon>
        <taxon>Astrocoeniina</taxon>
        <taxon>Pocilloporidae</taxon>
        <taxon>Stylophora</taxon>
    </lineage>
</organism>
<evidence type="ECO:0000256" key="6">
    <source>
        <dbReference type="ARBA" id="ARBA00022840"/>
    </source>
</evidence>